<accession>A0ABU4FP51</accession>
<dbReference type="Pfam" id="PF13649">
    <property type="entry name" value="Methyltransf_25"/>
    <property type="match status" value="1"/>
</dbReference>
<gene>
    <name evidence="5" type="ORF">R5A26_40895</name>
</gene>
<comment type="caution">
    <text evidence="5">The sequence shown here is derived from an EMBL/GenBank/DDBJ whole genome shotgun (WGS) entry which is preliminary data.</text>
</comment>
<dbReference type="GO" id="GO:0032259">
    <property type="term" value="P:methylation"/>
    <property type="evidence" value="ECO:0007669"/>
    <property type="project" value="UniProtKB-KW"/>
</dbReference>
<dbReference type="RefSeq" id="WP_317775191.1">
    <property type="nucleotide sequence ID" value="NZ_JAWMAJ010000218.1"/>
</dbReference>
<dbReference type="Gene3D" id="3.40.50.150">
    <property type="entry name" value="Vaccinia Virus protein VP39"/>
    <property type="match status" value="1"/>
</dbReference>
<keyword evidence="2 5" id="KW-0808">Transferase</keyword>
<evidence type="ECO:0000259" key="4">
    <source>
        <dbReference type="Pfam" id="PF13649"/>
    </source>
</evidence>
<proteinExistence type="predicted"/>
<protein>
    <submittedName>
        <fullName evidence="5">Class I SAM-dependent methyltransferase</fullName>
        <ecNumber evidence="5">2.1.-.-</ecNumber>
    </submittedName>
</protein>
<dbReference type="InterPro" id="IPR041698">
    <property type="entry name" value="Methyltransf_25"/>
</dbReference>
<evidence type="ECO:0000256" key="1">
    <source>
        <dbReference type="ARBA" id="ARBA00022603"/>
    </source>
</evidence>
<evidence type="ECO:0000256" key="2">
    <source>
        <dbReference type="ARBA" id="ARBA00022679"/>
    </source>
</evidence>
<feature type="domain" description="Methyltransferase" evidence="4">
    <location>
        <begin position="32"/>
        <end position="122"/>
    </location>
</feature>
<dbReference type="SUPFAM" id="SSF53335">
    <property type="entry name" value="S-adenosyl-L-methionine-dependent methyltransferases"/>
    <property type="match status" value="1"/>
</dbReference>
<dbReference type="GO" id="GO:0008168">
    <property type="term" value="F:methyltransferase activity"/>
    <property type="evidence" value="ECO:0007669"/>
    <property type="project" value="UniProtKB-KW"/>
</dbReference>
<dbReference type="Proteomes" id="UP001187346">
    <property type="component" value="Unassembled WGS sequence"/>
</dbReference>
<evidence type="ECO:0000313" key="6">
    <source>
        <dbReference type="Proteomes" id="UP001187346"/>
    </source>
</evidence>
<dbReference type="EC" id="2.1.-.-" evidence="5"/>
<dbReference type="InterPro" id="IPR029063">
    <property type="entry name" value="SAM-dependent_MTases_sf"/>
</dbReference>
<dbReference type="PANTHER" id="PTHR43464:SF19">
    <property type="entry name" value="UBIQUINONE BIOSYNTHESIS O-METHYLTRANSFERASE, MITOCHONDRIAL"/>
    <property type="match status" value="1"/>
</dbReference>
<dbReference type="PANTHER" id="PTHR43464">
    <property type="entry name" value="METHYLTRANSFERASE"/>
    <property type="match status" value="1"/>
</dbReference>
<sequence length="206" mass="22561">MSGVRVADPYWNHNVHYHPVVVDAVPDGCRTVLDVGCGDGLLARKLASRAGSVTGVDRSPQMIRLARADVSPENVTFVEADYLDATSLAEGTYDFVSAVAVVHHTEFEDAVARLASLLAPGGRLVIVGLAYNRTFLDWVISGCGLPVSRFLARWNGGKLGPVGMPIEDSAMCWGEAREGVRRLLPGARFRRRLLWRYVAEWDKPVE</sequence>
<evidence type="ECO:0000256" key="3">
    <source>
        <dbReference type="ARBA" id="ARBA00022691"/>
    </source>
</evidence>
<organism evidence="5 6">
    <name type="scientific">Streptomyces prunicolor</name>
    <dbReference type="NCBI Taxonomy" id="67348"/>
    <lineage>
        <taxon>Bacteria</taxon>
        <taxon>Bacillati</taxon>
        <taxon>Actinomycetota</taxon>
        <taxon>Actinomycetes</taxon>
        <taxon>Kitasatosporales</taxon>
        <taxon>Streptomycetaceae</taxon>
        <taxon>Streptomyces</taxon>
    </lineage>
</organism>
<reference evidence="5 6" key="1">
    <citation type="submission" date="2023-10" db="EMBL/GenBank/DDBJ databases">
        <title>Characterization of rhizosphere-enriched actinobacteria from wheat plants lab-grown on chernevaya soil.</title>
        <authorList>
            <person name="Tikhonova E.N."/>
            <person name="Konopkin A."/>
            <person name="Kravchenko I.K."/>
        </authorList>
    </citation>
    <scope>NUCLEOTIDE SEQUENCE [LARGE SCALE GENOMIC DNA]</scope>
    <source>
        <strain evidence="5 6">RR29</strain>
    </source>
</reference>
<dbReference type="CDD" id="cd02440">
    <property type="entry name" value="AdoMet_MTases"/>
    <property type="match status" value="1"/>
</dbReference>
<keyword evidence="1 5" id="KW-0489">Methyltransferase</keyword>
<keyword evidence="6" id="KW-1185">Reference proteome</keyword>
<evidence type="ECO:0000313" key="5">
    <source>
        <dbReference type="EMBL" id="MDV7222309.1"/>
    </source>
</evidence>
<dbReference type="EMBL" id="JAWMAJ010000218">
    <property type="protein sequence ID" value="MDV7222309.1"/>
    <property type="molecule type" value="Genomic_DNA"/>
</dbReference>
<keyword evidence="3" id="KW-0949">S-adenosyl-L-methionine</keyword>
<name>A0ABU4FP51_9ACTN</name>